<sequence length="158" mass="18114">MTGRVDARVVTRDCSSYGLDETRLERTRCPDRHVDAFLVLPLRIPRSTPQWAIILSVFLASALPCLPAPHRYRRRRIDASRPMQEPQVSESADIVAFLRRYPTLGRNMMRRHSVSIVSGPLCCAYRRIYRYHRASTGPPFLANSSMPSGRRPMRSGHH</sequence>
<evidence type="ECO:0000313" key="1">
    <source>
        <dbReference type="EMBL" id="RPD61067.1"/>
    </source>
</evidence>
<name>A0A5C2SCQ4_9APHY</name>
<gene>
    <name evidence="1" type="ORF">L227DRAFT_74947</name>
</gene>
<dbReference type="Proteomes" id="UP000313359">
    <property type="component" value="Unassembled WGS sequence"/>
</dbReference>
<protein>
    <submittedName>
        <fullName evidence="1">Uncharacterized protein</fullName>
    </submittedName>
</protein>
<keyword evidence="2" id="KW-1185">Reference proteome</keyword>
<dbReference type="EMBL" id="ML122263">
    <property type="protein sequence ID" value="RPD61067.1"/>
    <property type="molecule type" value="Genomic_DNA"/>
</dbReference>
<reference evidence="1" key="1">
    <citation type="journal article" date="2018" name="Genome Biol. Evol.">
        <title>Genomics and development of Lentinus tigrinus, a white-rot wood-decaying mushroom with dimorphic fruiting bodies.</title>
        <authorList>
            <person name="Wu B."/>
            <person name="Xu Z."/>
            <person name="Knudson A."/>
            <person name="Carlson A."/>
            <person name="Chen N."/>
            <person name="Kovaka S."/>
            <person name="LaButti K."/>
            <person name="Lipzen A."/>
            <person name="Pennachio C."/>
            <person name="Riley R."/>
            <person name="Schakwitz W."/>
            <person name="Umezawa K."/>
            <person name="Ohm R.A."/>
            <person name="Grigoriev I.V."/>
            <person name="Nagy L.G."/>
            <person name="Gibbons J."/>
            <person name="Hibbett D."/>
        </authorList>
    </citation>
    <scope>NUCLEOTIDE SEQUENCE [LARGE SCALE GENOMIC DNA]</scope>
    <source>
        <strain evidence="1">ALCF2SS1-6</strain>
    </source>
</reference>
<proteinExistence type="predicted"/>
<dbReference type="AlphaFoldDB" id="A0A5C2SCQ4"/>
<organism evidence="1 2">
    <name type="scientific">Lentinus tigrinus ALCF2SS1-6</name>
    <dbReference type="NCBI Taxonomy" id="1328759"/>
    <lineage>
        <taxon>Eukaryota</taxon>
        <taxon>Fungi</taxon>
        <taxon>Dikarya</taxon>
        <taxon>Basidiomycota</taxon>
        <taxon>Agaricomycotina</taxon>
        <taxon>Agaricomycetes</taxon>
        <taxon>Polyporales</taxon>
        <taxon>Polyporaceae</taxon>
        <taxon>Lentinus</taxon>
    </lineage>
</organism>
<evidence type="ECO:0000313" key="2">
    <source>
        <dbReference type="Proteomes" id="UP000313359"/>
    </source>
</evidence>
<accession>A0A5C2SCQ4</accession>